<keyword evidence="6 10" id="KW-0812">Transmembrane</keyword>
<feature type="transmembrane region" description="Helical" evidence="10">
    <location>
        <begin position="321"/>
        <end position="343"/>
    </location>
</feature>
<feature type="transmembrane region" description="Helical" evidence="10">
    <location>
        <begin position="107"/>
        <end position="128"/>
    </location>
</feature>
<dbReference type="PANTHER" id="PTHR48020">
    <property type="entry name" value="PROTON MYO-INOSITOL COTRANSPORTER"/>
    <property type="match status" value="1"/>
</dbReference>
<evidence type="ECO:0000256" key="2">
    <source>
        <dbReference type="ARBA" id="ARBA00010992"/>
    </source>
</evidence>
<dbReference type="NCBIfam" id="TIGR00879">
    <property type="entry name" value="SP"/>
    <property type="match status" value="1"/>
</dbReference>
<evidence type="ECO:0000256" key="7">
    <source>
        <dbReference type="ARBA" id="ARBA00022989"/>
    </source>
</evidence>
<dbReference type="InterPro" id="IPR005829">
    <property type="entry name" value="Sugar_transporter_CS"/>
</dbReference>
<sequence>MKHVNQYKNTVQVYIIAIIAATGGLLFGFDTGVISGAIPFLQKDFGIDDGVIELITTSGLIGAIAGALFCGKITDYLGRKKVILASAVIFAVGAVWSGLAPDPFNLVLARLFLGIAIGVSSFAVPLYIAEISPTNIRGTLVSMFQLMVTLGVLVSYLSDLYFADETNISCWRPMFYAGIFPALILLIGMFCMPESPRWLMSKGLKKEAMLILRKIEGTESAEKVAYAINEEIENSKNEISKWSELLKPALRTPLFIAVGIMFFQQFVGINTVIYYSPKIFFMAGFDGAVSAIWAAVGVGGINVIATLVSIYFVDRVGRRKLYFTGLTGIVLSLVALSMSFVLVNELGSVGQWLTVIFMFLYVACFAISIGPLGWLIISEIFPQKVRGLGASVGSLSVWVFNSIVSFTFFKIVNALTMPGSEVIIDGEKVGNPAGAFGFYGFIAMMALVWGYFYVPETKGISLEKIEDFWRKGGKPRELK</sequence>
<dbReference type="InterPro" id="IPR020846">
    <property type="entry name" value="MFS_dom"/>
</dbReference>
<evidence type="ECO:0000256" key="1">
    <source>
        <dbReference type="ARBA" id="ARBA00004651"/>
    </source>
</evidence>
<keyword evidence="8 10" id="KW-0472">Membrane</keyword>
<evidence type="ECO:0000313" key="13">
    <source>
        <dbReference type="Proteomes" id="UP000467334"/>
    </source>
</evidence>
<evidence type="ECO:0000256" key="9">
    <source>
        <dbReference type="RuleBase" id="RU003346"/>
    </source>
</evidence>
<dbReference type="SUPFAM" id="SSF103473">
    <property type="entry name" value="MFS general substrate transporter"/>
    <property type="match status" value="1"/>
</dbReference>
<comment type="similarity">
    <text evidence="2 9">Belongs to the major facilitator superfamily. Sugar transporter (TC 2.A.1.1) family.</text>
</comment>
<feature type="transmembrane region" description="Helical" evidence="10">
    <location>
        <begin position="349"/>
        <end position="376"/>
    </location>
</feature>
<dbReference type="PROSITE" id="PS00217">
    <property type="entry name" value="SUGAR_TRANSPORT_2"/>
    <property type="match status" value="1"/>
</dbReference>
<feature type="transmembrane region" description="Helical" evidence="10">
    <location>
        <begin position="174"/>
        <end position="192"/>
    </location>
</feature>
<dbReference type="AlphaFoldDB" id="A0A7J5LGI6"/>
<evidence type="ECO:0000256" key="10">
    <source>
        <dbReference type="SAM" id="Phobius"/>
    </source>
</evidence>
<feature type="transmembrane region" description="Helical" evidence="10">
    <location>
        <begin position="140"/>
        <end position="162"/>
    </location>
</feature>
<feature type="transmembrane region" description="Helical" evidence="10">
    <location>
        <begin position="50"/>
        <end position="70"/>
    </location>
</feature>
<name>A0A7J5LGI6_BACSE</name>
<comment type="subcellular location">
    <subcellularLocation>
        <location evidence="1">Cell membrane</location>
        <topology evidence="1">Multi-pass membrane protein</topology>
    </subcellularLocation>
</comment>
<feature type="transmembrane region" description="Helical" evidence="10">
    <location>
        <begin position="388"/>
        <end position="412"/>
    </location>
</feature>
<evidence type="ECO:0000256" key="6">
    <source>
        <dbReference type="ARBA" id="ARBA00022692"/>
    </source>
</evidence>
<dbReference type="InterPro" id="IPR036259">
    <property type="entry name" value="MFS_trans_sf"/>
</dbReference>
<dbReference type="GO" id="GO:0005886">
    <property type="term" value="C:plasma membrane"/>
    <property type="evidence" value="ECO:0007669"/>
    <property type="project" value="UniProtKB-SubCell"/>
</dbReference>
<dbReference type="FunFam" id="1.20.1250.20:FF:000218">
    <property type="entry name" value="facilitated trehalose transporter Tret1"/>
    <property type="match status" value="1"/>
</dbReference>
<reference evidence="12 13" key="1">
    <citation type="journal article" date="2019" name="Nat. Med.">
        <title>A library of human gut bacterial isolates paired with longitudinal multiomics data enables mechanistic microbiome research.</title>
        <authorList>
            <person name="Poyet M."/>
            <person name="Groussin M."/>
            <person name="Gibbons S.M."/>
            <person name="Avila-Pacheco J."/>
            <person name="Jiang X."/>
            <person name="Kearney S.M."/>
            <person name="Perrotta A.R."/>
            <person name="Berdy B."/>
            <person name="Zhao S."/>
            <person name="Lieberman T.D."/>
            <person name="Swanson P.K."/>
            <person name="Smith M."/>
            <person name="Roesemann S."/>
            <person name="Alexander J.E."/>
            <person name="Rich S.A."/>
            <person name="Livny J."/>
            <person name="Vlamakis H."/>
            <person name="Clish C."/>
            <person name="Bullock K."/>
            <person name="Deik A."/>
            <person name="Scott J."/>
            <person name="Pierce K.A."/>
            <person name="Xavier R.J."/>
            <person name="Alm E.J."/>
        </authorList>
    </citation>
    <scope>NUCLEOTIDE SEQUENCE [LARGE SCALE GENOMIC DNA]</scope>
    <source>
        <strain evidence="12 13">BIOML-A6</strain>
    </source>
</reference>
<evidence type="ECO:0000256" key="5">
    <source>
        <dbReference type="ARBA" id="ARBA00022597"/>
    </source>
</evidence>
<comment type="caution">
    <text evidence="12">The sequence shown here is derived from an EMBL/GenBank/DDBJ whole genome shotgun (WGS) entry which is preliminary data.</text>
</comment>
<dbReference type="InterPro" id="IPR050814">
    <property type="entry name" value="Myo-inositol_Transporter"/>
</dbReference>
<feature type="transmembrane region" description="Helical" evidence="10">
    <location>
        <begin position="12"/>
        <end position="38"/>
    </location>
</feature>
<organism evidence="12 13">
    <name type="scientific">Bacteroides stercoris</name>
    <dbReference type="NCBI Taxonomy" id="46506"/>
    <lineage>
        <taxon>Bacteria</taxon>
        <taxon>Pseudomonadati</taxon>
        <taxon>Bacteroidota</taxon>
        <taxon>Bacteroidia</taxon>
        <taxon>Bacteroidales</taxon>
        <taxon>Bacteroidaceae</taxon>
        <taxon>Bacteroides</taxon>
    </lineage>
</organism>
<dbReference type="PROSITE" id="PS00216">
    <property type="entry name" value="SUGAR_TRANSPORT_1"/>
    <property type="match status" value="1"/>
</dbReference>
<dbReference type="RefSeq" id="WP_117941286.1">
    <property type="nucleotide sequence ID" value="NZ_CP081913.1"/>
</dbReference>
<dbReference type="PROSITE" id="PS50850">
    <property type="entry name" value="MFS"/>
    <property type="match status" value="1"/>
</dbReference>
<feature type="transmembrane region" description="Helical" evidence="10">
    <location>
        <begin position="288"/>
        <end position="314"/>
    </location>
</feature>
<feature type="transmembrane region" description="Helical" evidence="10">
    <location>
        <begin position="254"/>
        <end position="276"/>
    </location>
</feature>
<feature type="transmembrane region" description="Helical" evidence="10">
    <location>
        <begin position="82"/>
        <end position="101"/>
    </location>
</feature>
<keyword evidence="3 9" id="KW-0813">Transport</keyword>
<evidence type="ECO:0000256" key="3">
    <source>
        <dbReference type="ARBA" id="ARBA00022448"/>
    </source>
</evidence>
<feature type="transmembrane region" description="Helical" evidence="10">
    <location>
        <begin position="432"/>
        <end position="454"/>
    </location>
</feature>
<dbReference type="InterPro" id="IPR003663">
    <property type="entry name" value="Sugar/inositol_transpt"/>
</dbReference>
<feature type="domain" description="Major facilitator superfamily (MFS) profile" evidence="11">
    <location>
        <begin position="16"/>
        <end position="458"/>
    </location>
</feature>
<dbReference type="Gene3D" id="1.20.1250.20">
    <property type="entry name" value="MFS general substrate transporter like domains"/>
    <property type="match status" value="1"/>
</dbReference>
<keyword evidence="4" id="KW-1003">Cell membrane</keyword>
<gene>
    <name evidence="12" type="ORF">F9958_02150</name>
</gene>
<dbReference type="InterPro" id="IPR005828">
    <property type="entry name" value="MFS_sugar_transport-like"/>
</dbReference>
<proteinExistence type="inferred from homology"/>
<protein>
    <submittedName>
        <fullName evidence="12">Sugar porter family MFS transporter</fullName>
    </submittedName>
</protein>
<evidence type="ECO:0000313" key="12">
    <source>
        <dbReference type="EMBL" id="KAB5316211.1"/>
    </source>
</evidence>
<dbReference type="Proteomes" id="UP000467334">
    <property type="component" value="Unassembled WGS sequence"/>
</dbReference>
<keyword evidence="7 10" id="KW-1133">Transmembrane helix</keyword>
<evidence type="ECO:0000259" key="11">
    <source>
        <dbReference type="PROSITE" id="PS50850"/>
    </source>
</evidence>
<dbReference type="Pfam" id="PF00083">
    <property type="entry name" value="Sugar_tr"/>
    <property type="match status" value="1"/>
</dbReference>
<dbReference type="GO" id="GO:0022857">
    <property type="term" value="F:transmembrane transporter activity"/>
    <property type="evidence" value="ECO:0007669"/>
    <property type="project" value="InterPro"/>
</dbReference>
<dbReference type="PRINTS" id="PR00171">
    <property type="entry name" value="SUGRTRNSPORT"/>
</dbReference>
<accession>A0A7J5LGI6</accession>
<evidence type="ECO:0000256" key="4">
    <source>
        <dbReference type="ARBA" id="ARBA00022475"/>
    </source>
</evidence>
<evidence type="ECO:0000256" key="8">
    <source>
        <dbReference type="ARBA" id="ARBA00023136"/>
    </source>
</evidence>
<dbReference type="PANTHER" id="PTHR48020:SF12">
    <property type="entry name" value="PROTON MYO-INOSITOL COTRANSPORTER"/>
    <property type="match status" value="1"/>
</dbReference>
<keyword evidence="5" id="KW-0762">Sugar transport</keyword>
<dbReference type="EMBL" id="WCLE01000003">
    <property type="protein sequence ID" value="KAB5316211.1"/>
    <property type="molecule type" value="Genomic_DNA"/>
</dbReference>